<dbReference type="Pfam" id="PF00612">
    <property type="entry name" value="IQ"/>
    <property type="match status" value="3"/>
</dbReference>
<keyword evidence="7" id="KW-1185">Reference proteome</keyword>
<dbReference type="CDD" id="cd23767">
    <property type="entry name" value="IQCD"/>
    <property type="match status" value="3"/>
</dbReference>
<dbReference type="OrthoDB" id="2107651at2759"/>
<dbReference type="PANTHER" id="PTHR22706:SF1">
    <property type="entry name" value="ASSEMBLY FACTOR FOR SPINDLE MICROTUBULES"/>
    <property type="match status" value="1"/>
</dbReference>
<dbReference type="GO" id="GO:0051295">
    <property type="term" value="P:establishment of meiotic spindle localization"/>
    <property type="evidence" value="ECO:0007669"/>
    <property type="project" value="TreeGrafter"/>
</dbReference>
<feature type="region of interest" description="Disordered" evidence="5">
    <location>
        <begin position="120"/>
        <end position="139"/>
    </location>
</feature>
<dbReference type="PANTHER" id="PTHR22706">
    <property type="entry name" value="ASSEMBLY FACTOR FOR SPINDLE MICROTUBULES"/>
    <property type="match status" value="1"/>
</dbReference>
<dbReference type="InterPro" id="IPR051185">
    <property type="entry name" value="ASPM"/>
</dbReference>
<feature type="compositionally biased region" description="Basic residues" evidence="5">
    <location>
        <begin position="121"/>
        <end position="139"/>
    </location>
</feature>
<reference evidence="6 7" key="1">
    <citation type="submission" date="2016-07" db="EMBL/GenBank/DDBJ databases">
        <title>Pervasive Adenine N6-methylation of Active Genes in Fungi.</title>
        <authorList>
            <consortium name="DOE Joint Genome Institute"/>
            <person name="Mondo S.J."/>
            <person name="Dannebaum R.O."/>
            <person name="Kuo R.C."/>
            <person name="Labutti K."/>
            <person name="Haridas S."/>
            <person name="Kuo A."/>
            <person name="Salamov A."/>
            <person name="Ahrendt S.R."/>
            <person name="Lipzen A."/>
            <person name="Sullivan W."/>
            <person name="Andreopoulos W.B."/>
            <person name="Clum A."/>
            <person name="Lindquist E."/>
            <person name="Daum C."/>
            <person name="Ramamoorthy G.K."/>
            <person name="Gryganskyi A."/>
            <person name="Culley D."/>
            <person name="Magnuson J.K."/>
            <person name="James T.Y."/>
            <person name="O'Malley M.A."/>
            <person name="Stajich J.E."/>
            <person name="Spatafora J.W."/>
            <person name="Visel A."/>
            <person name="Grigoriev I.V."/>
        </authorList>
    </citation>
    <scope>NUCLEOTIDE SEQUENCE [LARGE SCALE GENOMIC DNA]</scope>
    <source>
        <strain evidence="6 7">JEL800</strain>
    </source>
</reference>
<dbReference type="AlphaFoldDB" id="A0A1Y2CPN8"/>
<dbReference type="GO" id="GO:0005516">
    <property type="term" value="F:calmodulin binding"/>
    <property type="evidence" value="ECO:0007669"/>
    <property type="project" value="UniProtKB-KW"/>
</dbReference>
<keyword evidence="2" id="KW-0963">Cytoplasm</keyword>
<dbReference type="PROSITE" id="PS50096">
    <property type="entry name" value="IQ"/>
    <property type="match status" value="3"/>
</dbReference>
<gene>
    <name evidence="6" type="ORF">BCR33DRAFT_763479</name>
</gene>
<dbReference type="InterPro" id="IPR027417">
    <property type="entry name" value="P-loop_NTPase"/>
</dbReference>
<dbReference type="GO" id="GO:0005737">
    <property type="term" value="C:cytoplasm"/>
    <property type="evidence" value="ECO:0007669"/>
    <property type="project" value="UniProtKB-SubCell"/>
</dbReference>
<protein>
    <recommendedName>
        <fullName evidence="8">IQ motif, EF-hand binding site</fullName>
    </recommendedName>
</protein>
<dbReference type="SUPFAM" id="SSF52540">
    <property type="entry name" value="P-loop containing nucleoside triphosphate hydrolases"/>
    <property type="match status" value="1"/>
</dbReference>
<accession>A0A1Y2CPN8</accession>
<organism evidence="6 7">
    <name type="scientific">Rhizoclosmatium globosum</name>
    <dbReference type="NCBI Taxonomy" id="329046"/>
    <lineage>
        <taxon>Eukaryota</taxon>
        <taxon>Fungi</taxon>
        <taxon>Fungi incertae sedis</taxon>
        <taxon>Chytridiomycota</taxon>
        <taxon>Chytridiomycota incertae sedis</taxon>
        <taxon>Chytridiomycetes</taxon>
        <taxon>Chytridiales</taxon>
        <taxon>Chytriomycetaceae</taxon>
        <taxon>Rhizoclosmatium</taxon>
    </lineage>
</organism>
<dbReference type="GO" id="GO:0000278">
    <property type="term" value="P:mitotic cell cycle"/>
    <property type="evidence" value="ECO:0007669"/>
    <property type="project" value="TreeGrafter"/>
</dbReference>
<dbReference type="Proteomes" id="UP000193642">
    <property type="component" value="Unassembled WGS sequence"/>
</dbReference>
<dbReference type="InterPro" id="IPR000048">
    <property type="entry name" value="IQ_motif_EF-hand-BS"/>
</dbReference>
<proteinExistence type="predicted"/>
<evidence type="ECO:0000256" key="5">
    <source>
        <dbReference type="SAM" id="MobiDB-lite"/>
    </source>
</evidence>
<dbReference type="GO" id="GO:0007051">
    <property type="term" value="P:spindle organization"/>
    <property type="evidence" value="ECO:0007669"/>
    <property type="project" value="TreeGrafter"/>
</dbReference>
<keyword evidence="4" id="KW-0112">Calmodulin-binding</keyword>
<dbReference type="SMART" id="SM00015">
    <property type="entry name" value="IQ"/>
    <property type="match status" value="3"/>
</dbReference>
<evidence type="ECO:0008006" key="8">
    <source>
        <dbReference type="Google" id="ProtNLM"/>
    </source>
</evidence>
<evidence type="ECO:0000256" key="1">
    <source>
        <dbReference type="ARBA" id="ARBA00004496"/>
    </source>
</evidence>
<dbReference type="Gene3D" id="1.20.5.190">
    <property type="match status" value="1"/>
</dbReference>
<evidence type="ECO:0000313" key="6">
    <source>
        <dbReference type="EMBL" id="ORY49019.1"/>
    </source>
</evidence>
<comment type="subcellular location">
    <subcellularLocation>
        <location evidence="1">Cytoplasm</location>
    </subcellularLocation>
</comment>
<dbReference type="EMBL" id="MCGO01000010">
    <property type="protein sequence ID" value="ORY49019.1"/>
    <property type="molecule type" value="Genomic_DNA"/>
</dbReference>
<evidence type="ECO:0000313" key="7">
    <source>
        <dbReference type="Proteomes" id="UP000193642"/>
    </source>
</evidence>
<evidence type="ECO:0000256" key="3">
    <source>
        <dbReference type="ARBA" id="ARBA00022737"/>
    </source>
</evidence>
<comment type="caution">
    <text evidence="6">The sequence shown here is derived from an EMBL/GenBank/DDBJ whole genome shotgun (WGS) entry which is preliminary data.</text>
</comment>
<sequence>MESNAATAIQRVYRGHRVRRIGRTLHTAATTIQAAFRGFLNRKRFSLIIQTNREIEDHEYRLHSIQSRLSRHEKDMQLLKGTHREKISQVSLEWLNKAATVVQKVYRGYYTRKMLKGVNHQGKRKTLSTRRTPHPRPKQTVKFESDTINDLEESDIEASHQDIVATSDEGDIAVAREQVIHRLETVRQSKNTHKERETAANLLANLNIAQRLLNNYYDSVDDSDFCVDNTLKFSPQDITLGCKSLRLRTEDYLEALLGEYLRPLSI</sequence>
<name>A0A1Y2CPN8_9FUNG</name>
<keyword evidence="3" id="KW-0677">Repeat</keyword>
<evidence type="ECO:0000256" key="4">
    <source>
        <dbReference type="ARBA" id="ARBA00022860"/>
    </source>
</evidence>
<evidence type="ECO:0000256" key="2">
    <source>
        <dbReference type="ARBA" id="ARBA00022490"/>
    </source>
</evidence>
<dbReference type="GO" id="GO:0000922">
    <property type="term" value="C:spindle pole"/>
    <property type="evidence" value="ECO:0007669"/>
    <property type="project" value="TreeGrafter"/>
</dbReference>